<keyword evidence="6" id="KW-0808">Transferase</keyword>
<dbReference type="PROSITE" id="PS50109">
    <property type="entry name" value="HIS_KIN"/>
    <property type="match status" value="1"/>
</dbReference>
<reference evidence="17" key="2">
    <citation type="submission" date="2023-10" db="EMBL/GenBank/DDBJ databases">
        <authorList>
            <person name="Choi B."/>
        </authorList>
    </citation>
    <scope>NUCLEOTIDE SEQUENCE</scope>
    <source>
        <strain evidence="17">UMB0763</strain>
    </source>
</reference>
<evidence type="ECO:0000256" key="14">
    <source>
        <dbReference type="SAM" id="MobiDB-lite"/>
    </source>
</evidence>
<keyword evidence="5" id="KW-0597">Phosphoprotein</keyword>
<dbReference type="InterPro" id="IPR006016">
    <property type="entry name" value="UspA"/>
</dbReference>
<dbReference type="AlphaFoldDB" id="A0AAF1BSY3"/>
<dbReference type="InterPro" id="IPR025201">
    <property type="entry name" value="KdpD_TM"/>
</dbReference>
<dbReference type="SUPFAM" id="SSF52402">
    <property type="entry name" value="Adenine nucleotide alpha hydrolases-like"/>
    <property type="match status" value="1"/>
</dbReference>
<dbReference type="PANTHER" id="PTHR45569">
    <property type="entry name" value="SENSOR PROTEIN KDPD"/>
    <property type="match status" value="1"/>
</dbReference>
<dbReference type="InterPro" id="IPR003661">
    <property type="entry name" value="HisK_dim/P_dom"/>
</dbReference>
<dbReference type="Pfam" id="PF13493">
    <property type="entry name" value="DUF4118"/>
    <property type="match status" value="1"/>
</dbReference>
<evidence type="ECO:0000259" key="16">
    <source>
        <dbReference type="PROSITE" id="PS50109"/>
    </source>
</evidence>
<dbReference type="InterPro" id="IPR027417">
    <property type="entry name" value="P-loop_NTPase"/>
</dbReference>
<dbReference type="InterPro" id="IPR003594">
    <property type="entry name" value="HATPase_dom"/>
</dbReference>
<name>A0AAF1BSY3_9CORY</name>
<proteinExistence type="predicted"/>
<dbReference type="GO" id="GO:0005524">
    <property type="term" value="F:ATP binding"/>
    <property type="evidence" value="ECO:0007669"/>
    <property type="project" value="UniProtKB-KW"/>
</dbReference>
<evidence type="ECO:0000256" key="3">
    <source>
        <dbReference type="ARBA" id="ARBA00004236"/>
    </source>
</evidence>
<dbReference type="Gene3D" id="3.40.50.620">
    <property type="entry name" value="HUPs"/>
    <property type="match status" value="1"/>
</dbReference>
<reference evidence="17" key="1">
    <citation type="submission" date="2017-12" db="EMBL/GenBank/DDBJ databases">
        <authorList>
            <person name="Thomas-White K."/>
            <person name="Wolfe A.J."/>
        </authorList>
    </citation>
    <scope>NUCLEOTIDE SEQUENCE</scope>
    <source>
        <strain evidence="17">UMB0763</strain>
    </source>
</reference>
<feature type="transmembrane region" description="Helical" evidence="15">
    <location>
        <begin position="425"/>
        <end position="458"/>
    </location>
</feature>
<evidence type="ECO:0000256" key="15">
    <source>
        <dbReference type="SAM" id="Phobius"/>
    </source>
</evidence>
<evidence type="ECO:0000256" key="9">
    <source>
        <dbReference type="ARBA" id="ARBA00022777"/>
    </source>
</evidence>
<dbReference type="Proteomes" id="UP000234560">
    <property type="component" value="Chromosome"/>
</dbReference>
<dbReference type="Gene3D" id="1.20.120.620">
    <property type="entry name" value="Backbone structure of the membrane domain of e. Coli histidine kinase receptor kdpd"/>
    <property type="match status" value="1"/>
</dbReference>
<dbReference type="SMART" id="SM00387">
    <property type="entry name" value="HATPase_c"/>
    <property type="match status" value="1"/>
</dbReference>
<evidence type="ECO:0000256" key="10">
    <source>
        <dbReference type="ARBA" id="ARBA00022840"/>
    </source>
</evidence>
<dbReference type="EC" id="2.7.13.3" evidence="4"/>
<feature type="transmembrane region" description="Helical" evidence="15">
    <location>
        <begin position="393"/>
        <end position="413"/>
    </location>
</feature>
<dbReference type="InterPro" id="IPR036097">
    <property type="entry name" value="HisK_dim/P_sf"/>
</dbReference>
<dbReference type="Gene3D" id="3.40.50.300">
    <property type="entry name" value="P-loop containing nucleotide triphosphate hydrolases"/>
    <property type="match status" value="1"/>
</dbReference>
<feature type="region of interest" description="Disordered" evidence="14">
    <location>
        <begin position="1"/>
        <end position="22"/>
    </location>
</feature>
<evidence type="ECO:0000313" key="17">
    <source>
        <dbReference type="EMBL" id="WOT02659.1"/>
    </source>
</evidence>
<dbReference type="InterPro" id="IPR036890">
    <property type="entry name" value="HATPase_C_sf"/>
</dbReference>
<dbReference type="Pfam" id="PF00582">
    <property type="entry name" value="Usp"/>
    <property type="match status" value="1"/>
</dbReference>
<dbReference type="Gene3D" id="1.10.287.130">
    <property type="match status" value="1"/>
</dbReference>
<dbReference type="InterPro" id="IPR004358">
    <property type="entry name" value="Sig_transdc_His_kin-like_C"/>
</dbReference>
<dbReference type="InterPro" id="IPR038318">
    <property type="entry name" value="KdpD_sf"/>
</dbReference>
<protein>
    <recommendedName>
        <fullName evidence="4">histidine kinase</fullName>
        <ecNumber evidence="4">2.7.13.3</ecNumber>
    </recommendedName>
</protein>
<gene>
    <name evidence="17" type="ORF">CYJ47_02475</name>
</gene>
<dbReference type="Pfam" id="PF02518">
    <property type="entry name" value="HATPase_c"/>
    <property type="match status" value="1"/>
</dbReference>
<dbReference type="InterPro" id="IPR014729">
    <property type="entry name" value="Rossmann-like_a/b/a_fold"/>
</dbReference>
<dbReference type="GO" id="GO:0005886">
    <property type="term" value="C:plasma membrane"/>
    <property type="evidence" value="ECO:0007669"/>
    <property type="project" value="UniProtKB-SubCell"/>
</dbReference>
<evidence type="ECO:0000256" key="8">
    <source>
        <dbReference type="ARBA" id="ARBA00022741"/>
    </source>
</evidence>
<evidence type="ECO:0000256" key="5">
    <source>
        <dbReference type="ARBA" id="ARBA00022553"/>
    </source>
</evidence>
<dbReference type="KEGG" id="cpyr:CYJ47_02475"/>
<comment type="subcellular location">
    <subcellularLocation>
        <location evidence="3">Cell membrane</location>
    </subcellularLocation>
    <subcellularLocation>
        <location evidence="2">Membrane</location>
        <topology evidence="2">Multi-pass membrane protein</topology>
    </subcellularLocation>
</comment>
<dbReference type="Pfam" id="PF00512">
    <property type="entry name" value="HisKA"/>
    <property type="match status" value="1"/>
</dbReference>
<dbReference type="SMART" id="SM00388">
    <property type="entry name" value="HisKA"/>
    <property type="match status" value="1"/>
</dbReference>
<keyword evidence="11 15" id="KW-1133">Transmembrane helix</keyword>
<dbReference type="CDD" id="cd00082">
    <property type="entry name" value="HisKA"/>
    <property type="match status" value="1"/>
</dbReference>
<evidence type="ECO:0000256" key="11">
    <source>
        <dbReference type="ARBA" id="ARBA00022989"/>
    </source>
</evidence>
<dbReference type="EMBL" id="CP136958">
    <property type="protein sequence ID" value="WOT02659.1"/>
    <property type="molecule type" value="Genomic_DNA"/>
</dbReference>
<dbReference type="SUPFAM" id="SSF47384">
    <property type="entry name" value="Homodimeric domain of signal transducing histidine kinase"/>
    <property type="match status" value="1"/>
</dbReference>
<dbReference type="InterPro" id="IPR003852">
    <property type="entry name" value="Sig_transdc_His_kinase_KdpD_N"/>
</dbReference>
<dbReference type="GO" id="GO:0000155">
    <property type="term" value="F:phosphorelay sensor kinase activity"/>
    <property type="evidence" value="ECO:0007669"/>
    <property type="project" value="InterPro"/>
</dbReference>
<dbReference type="Gene3D" id="3.30.565.10">
    <property type="entry name" value="Histidine kinase-like ATPase, C-terminal domain"/>
    <property type="match status" value="1"/>
</dbReference>
<sequence>MNSHTPSPTDPAPAEGTGTPRRGKLKIYLGAAPGVGKTCAMLNEAKNLRSAGIDVVVGIVEDHGRSYTRSLCEGLPIMARLAGPGAGELDVEGVIARHPKVALIDEFAHTNDAGAVRRKRWQDVSELLDAGIDVISTMNIQHLESLNDVVSQITGITQKETVPDEVVRDADTIELVDISPEFLRTRLSEGHVYGEERIGPALNNYFRLGNLTALRELALLWLADQVDDALSSYRTEQNITEPWETKERVIVAVENAAHAEPLIRRGRRIASKSSADLVVVHVISGDTFVTGSSDTLARLGELSKDVGAKLHQVTGDSVPEALLNFARSMNATQLVLGVAPNRRHSRVLRGSVAEAVLKKSGKIDCHIVNIPSKQRGRVRELFHPAQTGWARAAVRWGASIAGLAATTGLVRLAGGEEFGTGTCSAFYFALILAVSLFFGLWPAVVVAIGSGLALNWFFTDPLYTFDIAEPANAFILVVMVATALAVGILVRRAEVDRRTAVSATRDAELLTVFSREALGRNGRESVDSLLGKVGEAFGSTRATLVDSVGIELSHWDSPRARAGLPQPAGEVETSVLSHDESVGLTLSGPVLTARDRDLIQVVADYLAGLNRQVHLAAEAARADAIAAADDLRRSLLASVSHDLRTPLSTAKLALSSLLSTEVTFSEEDRVALLEETAASVDQLITLVTNLLDSSRLAAGAVTARREQVDLSEVVHRAVASCSFGRDRSILQRVAVHSSVRGVQCVADSALLERVVANLLDNALRYAPSGSVDVTARAHGKAVELRVSDHGPGVPVAQKETMFRPFQRLGDTNNDAGVGLGLSVVRGFVEAMHGTVAVEDGPGTTVVVTLEGSE</sequence>
<keyword evidence="12" id="KW-0902">Two-component regulatory system</keyword>
<keyword evidence="8" id="KW-0547">Nucleotide-binding</keyword>
<evidence type="ECO:0000256" key="1">
    <source>
        <dbReference type="ARBA" id="ARBA00000085"/>
    </source>
</evidence>
<accession>A0AAF1BSY3</accession>
<organism evidence="17 18">
    <name type="scientific">Corynebacterium pyruviciproducens</name>
    <dbReference type="NCBI Taxonomy" id="598660"/>
    <lineage>
        <taxon>Bacteria</taxon>
        <taxon>Bacillati</taxon>
        <taxon>Actinomycetota</taxon>
        <taxon>Actinomycetes</taxon>
        <taxon>Mycobacteriales</taxon>
        <taxon>Corynebacteriaceae</taxon>
        <taxon>Corynebacterium</taxon>
    </lineage>
</organism>
<evidence type="ECO:0000256" key="13">
    <source>
        <dbReference type="ARBA" id="ARBA00023136"/>
    </source>
</evidence>
<evidence type="ECO:0000256" key="6">
    <source>
        <dbReference type="ARBA" id="ARBA00022679"/>
    </source>
</evidence>
<feature type="transmembrane region" description="Helical" evidence="15">
    <location>
        <begin position="470"/>
        <end position="490"/>
    </location>
</feature>
<dbReference type="FunFam" id="3.40.50.300:FF:000483">
    <property type="entry name" value="Sensor histidine kinase KdpD"/>
    <property type="match status" value="1"/>
</dbReference>
<evidence type="ECO:0000256" key="4">
    <source>
        <dbReference type="ARBA" id="ARBA00012438"/>
    </source>
</evidence>
<dbReference type="SUPFAM" id="SSF55874">
    <property type="entry name" value="ATPase domain of HSP90 chaperone/DNA topoisomerase II/histidine kinase"/>
    <property type="match status" value="1"/>
</dbReference>
<keyword evidence="9" id="KW-0418">Kinase</keyword>
<keyword evidence="7 15" id="KW-0812">Transmembrane</keyword>
<dbReference type="CDD" id="cd00075">
    <property type="entry name" value="HATPase"/>
    <property type="match status" value="1"/>
</dbReference>
<comment type="catalytic activity">
    <reaction evidence="1">
        <text>ATP + protein L-histidine = ADP + protein N-phospho-L-histidine.</text>
        <dbReference type="EC" id="2.7.13.3"/>
    </reaction>
</comment>
<evidence type="ECO:0000256" key="12">
    <source>
        <dbReference type="ARBA" id="ARBA00023012"/>
    </source>
</evidence>
<dbReference type="GO" id="GO:0005737">
    <property type="term" value="C:cytoplasm"/>
    <property type="evidence" value="ECO:0007669"/>
    <property type="project" value="UniProtKB-ARBA"/>
</dbReference>
<dbReference type="PRINTS" id="PR00344">
    <property type="entry name" value="BCTRLSENSOR"/>
</dbReference>
<dbReference type="RefSeq" id="WP_101679417.1">
    <property type="nucleotide sequence ID" value="NZ_CP136958.1"/>
</dbReference>
<dbReference type="Pfam" id="PF02702">
    <property type="entry name" value="KdpD"/>
    <property type="match status" value="1"/>
</dbReference>
<dbReference type="InterPro" id="IPR052023">
    <property type="entry name" value="Histidine_kinase_KdpD"/>
</dbReference>
<feature type="domain" description="Histidine kinase" evidence="16">
    <location>
        <begin position="638"/>
        <end position="853"/>
    </location>
</feature>
<keyword evidence="13 15" id="KW-0472">Membrane</keyword>
<keyword evidence="10 17" id="KW-0067">ATP-binding</keyword>
<dbReference type="PANTHER" id="PTHR45569:SF1">
    <property type="entry name" value="SENSOR PROTEIN KDPD"/>
    <property type="match status" value="1"/>
</dbReference>
<evidence type="ECO:0000313" key="18">
    <source>
        <dbReference type="Proteomes" id="UP000234560"/>
    </source>
</evidence>
<evidence type="ECO:0000256" key="2">
    <source>
        <dbReference type="ARBA" id="ARBA00004141"/>
    </source>
</evidence>
<dbReference type="InterPro" id="IPR005467">
    <property type="entry name" value="His_kinase_dom"/>
</dbReference>
<evidence type="ECO:0000256" key="7">
    <source>
        <dbReference type="ARBA" id="ARBA00022692"/>
    </source>
</evidence>